<proteinExistence type="predicted"/>
<evidence type="ECO:0000256" key="2">
    <source>
        <dbReference type="SAM" id="Phobius"/>
    </source>
</evidence>
<sequence>MNKPLLRAVSSTPQPVVEPDEAQGLGASLRAMRKARGCSLSDASARLKYTVRQLDALENEQWQQLPKGVLLRGLVKNYGRFLETDVEALLVMLDNQVGTRSAASVSVPVPAASLSGADLPLHPEGGSRSWGWLLVIVVLLAVAGIYAVDRGWVPDSWLVFDWLKALKQ</sequence>
<keyword evidence="2" id="KW-1133">Transmembrane helix</keyword>
<accession>A0A2U1CKB0</accession>
<dbReference type="InterPro" id="IPR010982">
    <property type="entry name" value="Lambda_DNA-bd_dom_sf"/>
</dbReference>
<protein>
    <submittedName>
        <fullName evidence="3">Helix-turn-helix protein</fullName>
    </submittedName>
</protein>
<dbReference type="GO" id="GO:0003677">
    <property type="term" value="F:DNA binding"/>
    <property type="evidence" value="ECO:0007669"/>
    <property type="project" value="InterPro"/>
</dbReference>
<organism evidence="3 4">
    <name type="scientific">Pusillimonas noertemannii</name>
    <dbReference type="NCBI Taxonomy" id="305977"/>
    <lineage>
        <taxon>Bacteria</taxon>
        <taxon>Pseudomonadati</taxon>
        <taxon>Pseudomonadota</taxon>
        <taxon>Betaproteobacteria</taxon>
        <taxon>Burkholderiales</taxon>
        <taxon>Alcaligenaceae</taxon>
        <taxon>Pusillimonas</taxon>
    </lineage>
</organism>
<evidence type="ECO:0000256" key="1">
    <source>
        <dbReference type="SAM" id="MobiDB-lite"/>
    </source>
</evidence>
<evidence type="ECO:0000313" key="4">
    <source>
        <dbReference type="Proteomes" id="UP000246145"/>
    </source>
</evidence>
<dbReference type="Gene3D" id="1.10.260.40">
    <property type="entry name" value="lambda repressor-like DNA-binding domains"/>
    <property type="match status" value="1"/>
</dbReference>
<dbReference type="RefSeq" id="WP_017525240.1">
    <property type="nucleotide sequence ID" value="NZ_JACCEX010000004.1"/>
</dbReference>
<dbReference type="AlphaFoldDB" id="A0A2U1CKB0"/>
<feature type="transmembrane region" description="Helical" evidence="2">
    <location>
        <begin position="130"/>
        <end position="148"/>
    </location>
</feature>
<feature type="region of interest" description="Disordered" evidence="1">
    <location>
        <begin position="1"/>
        <end position="20"/>
    </location>
</feature>
<evidence type="ECO:0000313" key="3">
    <source>
        <dbReference type="EMBL" id="PVY61450.1"/>
    </source>
</evidence>
<reference evidence="3 4" key="1">
    <citation type="submission" date="2018-04" db="EMBL/GenBank/DDBJ databases">
        <title>Genomic Encyclopedia of Type Strains, Phase IV (KMG-IV): sequencing the most valuable type-strain genomes for metagenomic binning, comparative biology and taxonomic classification.</title>
        <authorList>
            <person name="Goeker M."/>
        </authorList>
    </citation>
    <scope>NUCLEOTIDE SEQUENCE [LARGE SCALE GENOMIC DNA]</scope>
    <source>
        <strain evidence="3 4">DSM 10065</strain>
    </source>
</reference>
<dbReference type="PANTHER" id="PTHR34475">
    <property type="match status" value="1"/>
</dbReference>
<dbReference type="InterPro" id="IPR050400">
    <property type="entry name" value="Bact_Cytoskel_RodZ"/>
</dbReference>
<keyword evidence="4" id="KW-1185">Reference proteome</keyword>
<dbReference type="OrthoDB" id="8561330at2"/>
<dbReference type="STRING" id="1231391.GCA_000308195_02894"/>
<comment type="caution">
    <text evidence="3">The sequence shown here is derived from an EMBL/GenBank/DDBJ whole genome shotgun (WGS) entry which is preliminary data.</text>
</comment>
<name>A0A2U1CKB0_9BURK</name>
<dbReference type="Proteomes" id="UP000246145">
    <property type="component" value="Unassembled WGS sequence"/>
</dbReference>
<keyword evidence="2" id="KW-0812">Transmembrane</keyword>
<dbReference type="Pfam" id="PF13413">
    <property type="entry name" value="HTH_25"/>
    <property type="match status" value="1"/>
</dbReference>
<gene>
    <name evidence="3" type="ORF">C7440_3003</name>
</gene>
<dbReference type="EMBL" id="QEKO01000004">
    <property type="protein sequence ID" value="PVY61450.1"/>
    <property type="molecule type" value="Genomic_DNA"/>
</dbReference>
<dbReference type="PANTHER" id="PTHR34475:SF1">
    <property type="entry name" value="CYTOSKELETON PROTEIN RODZ"/>
    <property type="match status" value="1"/>
</dbReference>
<keyword evidence="2" id="KW-0472">Membrane</keyword>